<dbReference type="AlphaFoldDB" id="A0A5B7HSF5"/>
<sequence>MTVQRCVPPLVPEEWREDVHYLSSSSSSSSSFFSSSCREELEKFGSLTSADRLEWIWVRRGAVFLHLTSGRSFSSASVHLKPPTSASVKPSYPLTPLRSLPHLPHTAAAAAANTANPAAIYLPSLDSSSPWLA</sequence>
<name>A0A5B7HSF5_PORTR</name>
<gene>
    <name evidence="1" type="ORF">E2C01_067001</name>
</gene>
<evidence type="ECO:0000313" key="2">
    <source>
        <dbReference type="Proteomes" id="UP000324222"/>
    </source>
</evidence>
<protein>
    <submittedName>
        <fullName evidence="1">Uncharacterized protein</fullName>
    </submittedName>
</protein>
<accession>A0A5B7HSF5</accession>
<proteinExistence type="predicted"/>
<organism evidence="1 2">
    <name type="scientific">Portunus trituberculatus</name>
    <name type="common">Swimming crab</name>
    <name type="synonym">Neptunus trituberculatus</name>
    <dbReference type="NCBI Taxonomy" id="210409"/>
    <lineage>
        <taxon>Eukaryota</taxon>
        <taxon>Metazoa</taxon>
        <taxon>Ecdysozoa</taxon>
        <taxon>Arthropoda</taxon>
        <taxon>Crustacea</taxon>
        <taxon>Multicrustacea</taxon>
        <taxon>Malacostraca</taxon>
        <taxon>Eumalacostraca</taxon>
        <taxon>Eucarida</taxon>
        <taxon>Decapoda</taxon>
        <taxon>Pleocyemata</taxon>
        <taxon>Brachyura</taxon>
        <taxon>Eubrachyura</taxon>
        <taxon>Portunoidea</taxon>
        <taxon>Portunidae</taxon>
        <taxon>Portuninae</taxon>
        <taxon>Portunus</taxon>
    </lineage>
</organism>
<comment type="caution">
    <text evidence="1">The sequence shown here is derived from an EMBL/GenBank/DDBJ whole genome shotgun (WGS) entry which is preliminary data.</text>
</comment>
<reference evidence="1 2" key="1">
    <citation type="submission" date="2019-05" db="EMBL/GenBank/DDBJ databases">
        <title>Another draft genome of Portunus trituberculatus and its Hox gene families provides insights of decapod evolution.</title>
        <authorList>
            <person name="Jeong J.-H."/>
            <person name="Song I."/>
            <person name="Kim S."/>
            <person name="Choi T."/>
            <person name="Kim D."/>
            <person name="Ryu S."/>
            <person name="Kim W."/>
        </authorList>
    </citation>
    <scope>NUCLEOTIDE SEQUENCE [LARGE SCALE GENOMIC DNA]</scope>
    <source>
        <tissue evidence="1">Muscle</tissue>
    </source>
</reference>
<evidence type="ECO:0000313" key="1">
    <source>
        <dbReference type="EMBL" id="MPC72689.1"/>
    </source>
</evidence>
<dbReference type="Proteomes" id="UP000324222">
    <property type="component" value="Unassembled WGS sequence"/>
</dbReference>
<dbReference type="EMBL" id="VSRR010035223">
    <property type="protein sequence ID" value="MPC72689.1"/>
    <property type="molecule type" value="Genomic_DNA"/>
</dbReference>
<keyword evidence="2" id="KW-1185">Reference proteome</keyword>